<dbReference type="InterPro" id="IPR012675">
    <property type="entry name" value="Beta-grasp_dom_sf"/>
</dbReference>
<dbReference type="RefSeq" id="WP_006091163.1">
    <property type="nucleotide sequence ID" value="NZ_AOHW01000040.1"/>
</dbReference>
<dbReference type="InterPro" id="IPR054834">
    <property type="entry name" value="SAMP1_3"/>
</dbReference>
<name>L9VNT5_9EURY</name>
<keyword evidence="2" id="KW-1185">Reference proteome</keyword>
<sequence>MIDVVLYGPVRDTVGEKTLTASGDTVDAVLSELFVEYPELEPALRDGDEFRSEVNVLVNGRKLATLDGIDTVLGDDDTVQVTAAMSGGCR</sequence>
<proteinExistence type="predicted"/>
<dbReference type="PANTHER" id="PTHR38031:SF1">
    <property type="entry name" value="SULFUR CARRIER PROTEIN CYSO"/>
    <property type="match status" value="1"/>
</dbReference>
<reference evidence="1 2" key="1">
    <citation type="journal article" date="2014" name="PLoS Genet.">
        <title>Phylogenetically driven sequencing of extremely halophilic archaea reveals strategies for static and dynamic osmo-response.</title>
        <authorList>
            <person name="Becker E.A."/>
            <person name="Seitzer P.M."/>
            <person name="Tritt A."/>
            <person name="Larsen D."/>
            <person name="Krusor M."/>
            <person name="Yao A.I."/>
            <person name="Wu D."/>
            <person name="Madern D."/>
            <person name="Eisen J.A."/>
            <person name="Darling A.E."/>
            <person name="Facciotti M.T."/>
        </authorList>
    </citation>
    <scope>NUCLEOTIDE SEQUENCE [LARGE SCALE GENOMIC DNA]</scope>
    <source>
        <strain evidence="1 2">GA33</strain>
    </source>
</reference>
<dbReference type="SUPFAM" id="SSF54285">
    <property type="entry name" value="MoaD/ThiS"/>
    <property type="match status" value="1"/>
</dbReference>
<dbReference type="Proteomes" id="UP000011599">
    <property type="component" value="Unassembled WGS sequence"/>
</dbReference>
<dbReference type="CDD" id="cd17040">
    <property type="entry name" value="Ubl_MoaD_like"/>
    <property type="match status" value="1"/>
</dbReference>
<dbReference type="InterPro" id="IPR003749">
    <property type="entry name" value="ThiS/MoaD-like"/>
</dbReference>
<dbReference type="eggNOG" id="arCOG00536">
    <property type="taxonomic scope" value="Archaea"/>
</dbReference>
<dbReference type="STRING" id="1114856.GCA_000383975_04279"/>
<organism evidence="1 2">
    <name type="scientific">Natronorubrum tibetense GA33</name>
    <dbReference type="NCBI Taxonomy" id="1114856"/>
    <lineage>
        <taxon>Archaea</taxon>
        <taxon>Methanobacteriati</taxon>
        <taxon>Methanobacteriota</taxon>
        <taxon>Stenosarchaea group</taxon>
        <taxon>Halobacteria</taxon>
        <taxon>Halobacteriales</taxon>
        <taxon>Natrialbaceae</taxon>
        <taxon>Natronorubrum</taxon>
    </lineage>
</organism>
<accession>L9VNT5</accession>
<evidence type="ECO:0000313" key="2">
    <source>
        <dbReference type="Proteomes" id="UP000011599"/>
    </source>
</evidence>
<dbReference type="AlphaFoldDB" id="L9VNT5"/>
<dbReference type="PATRIC" id="fig|1114856.3.peg.3280"/>
<dbReference type="EMBL" id="AOHW01000040">
    <property type="protein sequence ID" value="ELY38880.1"/>
    <property type="molecule type" value="Genomic_DNA"/>
</dbReference>
<dbReference type="PANTHER" id="PTHR38031">
    <property type="entry name" value="SULFUR CARRIER PROTEIN SLR0821-RELATED"/>
    <property type="match status" value="1"/>
</dbReference>
<gene>
    <name evidence="1" type="ORF">C496_15852</name>
</gene>
<dbReference type="Gene3D" id="3.10.20.30">
    <property type="match status" value="1"/>
</dbReference>
<dbReference type="InterPro" id="IPR016155">
    <property type="entry name" value="Mopterin_synth/thiamin_S_b"/>
</dbReference>
<dbReference type="OrthoDB" id="134663at2157"/>
<dbReference type="NCBIfam" id="NF041918">
    <property type="entry name" value="SAMP1"/>
    <property type="match status" value="1"/>
</dbReference>
<evidence type="ECO:0000313" key="1">
    <source>
        <dbReference type="EMBL" id="ELY38880.1"/>
    </source>
</evidence>
<dbReference type="InterPro" id="IPR052045">
    <property type="entry name" value="Sulfur_Carrier/Prot_Modifier"/>
</dbReference>
<dbReference type="Pfam" id="PF02597">
    <property type="entry name" value="ThiS"/>
    <property type="match status" value="1"/>
</dbReference>
<protein>
    <submittedName>
        <fullName evidence="1">MoaD family protein</fullName>
    </submittedName>
</protein>
<comment type="caution">
    <text evidence="1">The sequence shown here is derived from an EMBL/GenBank/DDBJ whole genome shotgun (WGS) entry which is preliminary data.</text>
</comment>